<dbReference type="EC" id="4.1.1.44" evidence="2"/>
<name>A0ABV2KPC5_9HYPH</name>
<dbReference type="InterPro" id="IPR029032">
    <property type="entry name" value="AhpD-like"/>
</dbReference>
<reference evidence="2 3" key="1">
    <citation type="submission" date="2024-06" db="EMBL/GenBank/DDBJ databases">
        <title>Genomic Encyclopedia of Type Strains, Phase IV (KMG-IV): sequencing the most valuable type-strain genomes for metagenomic binning, comparative biology and taxonomic classification.</title>
        <authorList>
            <person name="Goeker M."/>
        </authorList>
    </citation>
    <scope>NUCLEOTIDE SEQUENCE [LARGE SCALE GENOMIC DNA]</scope>
    <source>
        <strain evidence="2 3">DSM 19730</strain>
    </source>
</reference>
<dbReference type="EMBL" id="JBEPMN010000017">
    <property type="protein sequence ID" value="MET3662937.1"/>
    <property type="molecule type" value="Genomic_DNA"/>
</dbReference>
<sequence>MLDETRRTNMDKSLRAKGEEIRRAVLGDAYVDAALSNADDFSMPFQDVLNEYCWGMGWTDQGLSLQQRSLLNLGMLAALGRMHEFKVHFRGAMRNGLSDAELRAALIQIGIYCGVPAAVEAFRVARTVREEMAAEAAGGDMPL</sequence>
<proteinExistence type="predicted"/>
<dbReference type="SUPFAM" id="SSF69118">
    <property type="entry name" value="AhpD-like"/>
    <property type="match status" value="1"/>
</dbReference>
<comment type="caution">
    <text evidence="2">The sequence shown here is derived from an EMBL/GenBank/DDBJ whole genome shotgun (WGS) entry which is preliminary data.</text>
</comment>
<organism evidence="2 3">
    <name type="scientific">Aquamicrobium ahrensii</name>
    <dbReference type="NCBI Taxonomy" id="469551"/>
    <lineage>
        <taxon>Bacteria</taxon>
        <taxon>Pseudomonadati</taxon>
        <taxon>Pseudomonadota</taxon>
        <taxon>Alphaproteobacteria</taxon>
        <taxon>Hyphomicrobiales</taxon>
        <taxon>Phyllobacteriaceae</taxon>
        <taxon>Aquamicrobium</taxon>
    </lineage>
</organism>
<dbReference type="InterPro" id="IPR052512">
    <property type="entry name" value="4CMD/NDH-1_regulator"/>
</dbReference>
<feature type="domain" description="Carboxymuconolactone decarboxylase-like" evidence="1">
    <location>
        <begin position="45"/>
        <end position="126"/>
    </location>
</feature>
<protein>
    <submittedName>
        <fullName evidence="2">4-carboxymuconolactone decarboxylase</fullName>
        <ecNumber evidence="2">4.1.1.44</ecNumber>
    </submittedName>
</protein>
<dbReference type="Proteomes" id="UP001549143">
    <property type="component" value="Unassembled WGS sequence"/>
</dbReference>
<dbReference type="PANTHER" id="PTHR33570:SF2">
    <property type="entry name" value="CARBOXYMUCONOLACTONE DECARBOXYLASE-LIKE DOMAIN-CONTAINING PROTEIN"/>
    <property type="match status" value="1"/>
</dbReference>
<evidence type="ECO:0000313" key="3">
    <source>
        <dbReference type="Proteomes" id="UP001549143"/>
    </source>
</evidence>
<dbReference type="Pfam" id="PF02627">
    <property type="entry name" value="CMD"/>
    <property type="match status" value="1"/>
</dbReference>
<keyword evidence="3" id="KW-1185">Reference proteome</keyword>
<dbReference type="Gene3D" id="1.20.1290.10">
    <property type="entry name" value="AhpD-like"/>
    <property type="match status" value="1"/>
</dbReference>
<dbReference type="GO" id="GO:0047575">
    <property type="term" value="F:4-carboxymuconolactone decarboxylase activity"/>
    <property type="evidence" value="ECO:0007669"/>
    <property type="project" value="UniProtKB-EC"/>
</dbReference>
<dbReference type="InterPro" id="IPR003779">
    <property type="entry name" value="CMD-like"/>
</dbReference>
<keyword evidence="2" id="KW-0456">Lyase</keyword>
<dbReference type="PANTHER" id="PTHR33570">
    <property type="entry name" value="4-CARBOXYMUCONOLACTONE DECARBOXYLASE FAMILY PROTEIN"/>
    <property type="match status" value="1"/>
</dbReference>
<gene>
    <name evidence="2" type="ORF">ABID44_003290</name>
</gene>
<evidence type="ECO:0000259" key="1">
    <source>
        <dbReference type="Pfam" id="PF02627"/>
    </source>
</evidence>
<evidence type="ECO:0000313" key="2">
    <source>
        <dbReference type="EMBL" id="MET3662937.1"/>
    </source>
</evidence>
<accession>A0ABV2KPC5</accession>